<dbReference type="Gene3D" id="3.40.50.300">
    <property type="entry name" value="P-loop containing nucleotide triphosphate hydrolases"/>
    <property type="match status" value="1"/>
</dbReference>
<gene>
    <name evidence="1" type="ORF">WJ0W_004041</name>
</gene>
<name>A0ABN8U6Q6_9BACL</name>
<organism evidence="1 2">
    <name type="scientific">Paenibacillus melissococcoides</name>
    <dbReference type="NCBI Taxonomy" id="2912268"/>
    <lineage>
        <taxon>Bacteria</taxon>
        <taxon>Bacillati</taxon>
        <taxon>Bacillota</taxon>
        <taxon>Bacilli</taxon>
        <taxon>Bacillales</taxon>
        <taxon>Paenibacillaceae</taxon>
        <taxon>Paenibacillus</taxon>
    </lineage>
</organism>
<dbReference type="PROSITE" id="PS51257">
    <property type="entry name" value="PROKAR_LIPOPROTEIN"/>
    <property type="match status" value="1"/>
</dbReference>
<dbReference type="SUPFAM" id="SSF52540">
    <property type="entry name" value="P-loop containing nucleoside triphosphate hydrolases"/>
    <property type="match status" value="1"/>
</dbReference>
<sequence>MPLCKHWMVRSAGRGMCGGTSLTACLGITLAWRCQLRVLLIHAEQRGRGLEALLPKPEAASSIRYRATPNGWSHLLRMMEHQQAEDDMFTSFTAPIMRNLDIMPGFDADHNRSPGGANLRQWIPRIMKLAEKRYDIVLWDPGGENGHMAQAVGALVHGTLVVASQQRSSLEAAFSDGGSPASAYILGMYDDDIRQNEVRIRRQYRPMAPLFIIPYSAGYRNAADEGKLLAWYIQQLMKPQRNRRNGFADHHNKLADWLMSESGAIARSGSGKAG</sequence>
<dbReference type="Proteomes" id="UP001154322">
    <property type="component" value="Unassembled WGS sequence"/>
</dbReference>
<comment type="caution">
    <text evidence="1">The sequence shown here is derived from an EMBL/GenBank/DDBJ whole genome shotgun (WGS) entry which is preliminary data.</text>
</comment>
<dbReference type="EMBL" id="CALYLO010000005">
    <property type="protein sequence ID" value="CAH8246808.1"/>
    <property type="molecule type" value="Genomic_DNA"/>
</dbReference>
<evidence type="ECO:0000313" key="2">
    <source>
        <dbReference type="Proteomes" id="UP001154322"/>
    </source>
</evidence>
<protein>
    <submittedName>
        <fullName evidence="1">ABC transporter permease</fullName>
    </submittedName>
</protein>
<proteinExistence type="predicted"/>
<evidence type="ECO:0000313" key="1">
    <source>
        <dbReference type="EMBL" id="CAH8246808.1"/>
    </source>
</evidence>
<dbReference type="RefSeq" id="WP_249725378.1">
    <property type="nucleotide sequence ID" value="NZ_AP031286.1"/>
</dbReference>
<reference evidence="1" key="1">
    <citation type="submission" date="2022-06" db="EMBL/GenBank/DDBJ databases">
        <authorList>
            <person name="Dietemann V."/>
            <person name="Ory F."/>
            <person name="Dainat B."/>
            <person name="Oberhansli S."/>
        </authorList>
    </citation>
    <scope>NUCLEOTIDE SEQUENCE</scope>
    <source>
        <strain evidence="1">Ena-SAMPLE-TAB-26-04-2022-14:26:32:270-5432</strain>
    </source>
</reference>
<accession>A0ABN8U6Q6</accession>
<keyword evidence="2" id="KW-1185">Reference proteome</keyword>
<dbReference type="InterPro" id="IPR027417">
    <property type="entry name" value="P-loop_NTPase"/>
</dbReference>